<dbReference type="GO" id="GO:0005829">
    <property type="term" value="C:cytosol"/>
    <property type="evidence" value="ECO:0007669"/>
    <property type="project" value="TreeGrafter"/>
</dbReference>
<evidence type="ECO:0000313" key="3">
    <source>
        <dbReference type="Proteomes" id="UP000807306"/>
    </source>
</evidence>
<dbReference type="PANTHER" id="PTHR11803:SF42">
    <property type="entry name" value="MMF1"/>
    <property type="match status" value="1"/>
</dbReference>
<dbReference type="AlphaFoldDB" id="A0A9P6EN72"/>
<reference evidence="2" key="1">
    <citation type="submission" date="2020-11" db="EMBL/GenBank/DDBJ databases">
        <authorList>
            <consortium name="DOE Joint Genome Institute"/>
            <person name="Ahrendt S."/>
            <person name="Riley R."/>
            <person name="Andreopoulos W."/>
            <person name="Labutti K."/>
            <person name="Pangilinan J."/>
            <person name="Ruiz-Duenas F.J."/>
            <person name="Barrasa J.M."/>
            <person name="Sanchez-Garcia M."/>
            <person name="Camarero S."/>
            <person name="Miyauchi S."/>
            <person name="Serrano A."/>
            <person name="Linde D."/>
            <person name="Babiker R."/>
            <person name="Drula E."/>
            <person name="Ayuso-Fernandez I."/>
            <person name="Pacheco R."/>
            <person name="Padilla G."/>
            <person name="Ferreira P."/>
            <person name="Barriuso J."/>
            <person name="Kellner H."/>
            <person name="Castanera R."/>
            <person name="Alfaro M."/>
            <person name="Ramirez L."/>
            <person name="Pisabarro A.G."/>
            <person name="Kuo A."/>
            <person name="Tritt A."/>
            <person name="Lipzen A."/>
            <person name="He G."/>
            <person name="Yan M."/>
            <person name="Ng V."/>
            <person name="Cullen D."/>
            <person name="Martin F."/>
            <person name="Rosso M.-N."/>
            <person name="Henrissat B."/>
            <person name="Hibbett D."/>
            <person name="Martinez A.T."/>
            <person name="Grigoriev I.V."/>
        </authorList>
    </citation>
    <scope>NUCLEOTIDE SEQUENCE</scope>
    <source>
        <strain evidence="2">CBS 506.95</strain>
    </source>
</reference>
<keyword evidence="3" id="KW-1185">Reference proteome</keyword>
<dbReference type="InterPro" id="IPR035959">
    <property type="entry name" value="RutC-like_sf"/>
</dbReference>
<dbReference type="Proteomes" id="UP000807306">
    <property type="component" value="Unassembled WGS sequence"/>
</dbReference>
<accession>A0A9P6EN72</accession>
<dbReference type="GO" id="GO:0019239">
    <property type="term" value="F:deaminase activity"/>
    <property type="evidence" value="ECO:0007669"/>
    <property type="project" value="TreeGrafter"/>
</dbReference>
<evidence type="ECO:0000256" key="1">
    <source>
        <dbReference type="ARBA" id="ARBA00010552"/>
    </source>
</evidence>
<name>A0A9P6EN72_9AGAR</name>
<dbReference type="OrthoDB" id="309640at2759"/>
<dbReference type="Pfam" id="PF01042">
    <property type="entry name" value="Ribonuc_L-PSP"/>
    <property type="match status" value="1"/>
</dbReference>
<protein>
    <submittedName>
        <fullName evidence="2">Endoribonuclease L-PSP</fullName>
    </submittedName>
</protein>
<dbReference type="PANTHER" id="PTHR11803">
    <property type="entry name" value="2-IMINOBUTANOATE/2-IMINOPROPANOATE DEAMINASE RIDA"/>
    <property type="match status" value="1"/>
</dbReference>
<dbReference type="EMBL" id="MU157833">
    <property type="protein sequence ID" value="KAF9531882.1"/>
    <property type="molecule type" value="Genomic_DNA"/>
</dbReference>
<comment type="similarity">
    <text evidence="1">Belongs to the RutC family.</text>
</comment>
<dbReference type="GO" id="GO:0005739">
    <property type="term" value="C:mitochondrion"/>
    <property type="evidence" value="ECO:0007669"/>
    <property type="project" value="TreeGrafter"/>
</dbReference>
<comment type="caution">
    <text evidence="2">The sequence shown here is derived from an EMBL/GenBank/DDBJ whole genome shotgun (WGS) entry which is preliminary data.</text>
</comment>
<dbReference type="CDD" id="cd00448">
    <property type="entry name" value="YjgF_YER057c_UK114_family"/>
    <property type="match status" value="1"/>
</dbReference>
<dbReference type="FunFam" id="3.30.1330.40:FF:000001">
    <property type="entry name" value="L-PSP family endoribonuclease"/>
    <property type="match status" value="1"/>
</dbReference>
<dbReference type="InterPro" id="IPR006175">
    <property type="entry name" value="YjgF/YER057c/UK114"/>
</dbReference>
<proteinExistence type="inferred from homology"/>
<dbReference type="InterPro" id="IPR006056">
    <property type="entry name" value="RidA"/>
</dbReference>
<dbReference type="NCBIfam" id="TIGR00004">
    <property type="entry name" value="Rid family detoxifying hydrolase"/>
    <property type="match status" value="1"/>
</dbReference>
<dbReference type="SUPFAM" id="SSF55298">
    <property type="entry name" value="YjgF-like"/>
    <property type="match status" value="1"/>
</dbReference>
<sequence>MSTQSKKFILTEEAVPPLPVFSQAVVSKGMVYASGNIGCTKELMVVAGGVQAQTRTALKNLDVVLRAAGSGLEHIVKANIYLTDMGRDFAPMNEVYAEFFDKDKMPARTCVGVAQLPLGASFEIECVAEVNQ</sequence>
<dbReference type="Gene3D" id="3.30.1330.40">
    <property type="entry name" value="RutC-like"/>
    <property type="match status" value="1"/>
</dbReference>
<gene>
    <name evidence="2" type="ORF">CPB83DRAFT_785615</name>
</gene>
<evidence type="ECO:0000313" key="2">
    <source>
        <dbReference type="EMBL" id="KAF9531882.1"/>
    </source>
</evidence>
<organism evidence="2 3">
    <name type="scientific">Crepidotus variabilis</name>
    <dbReference type="NCBI Taxonomy" id="179855"/>
    <lineage>
        <taxon>Eukaryota</taxon>
        <taxon>Fungi</taxon>
        <taxon>Dikarya</taxon>
        <taxon>Basidiomycota</taxon>
        <taxon>Agaricomycotina</taxon>
        <taxon>Agaricomycetes</taxon>
        <taxon>Agaricomycetidae</taxon>
        <taxon>Agaricales</taxon>
        <taxon>Agaricineae</taxon>
        <taxon>Crepidotaceae</taxon>
        <taxon>Crepidotus</taxon>
    </lineage>
</organism>